<keyword evidence="2" id="KW-1185">Reference proteome</keyword>
<dbReference type="AlphaFoldDB" id="A0A0D2EZW3"/>
<dbReference type="RefSeq" id="XP_013313873.1">
    <property type="nucleotide sequence ID" value="XM_013458419.1"/>
</dbReference>
<evidence type="ECO:0000313" key="1">
    <source>
        <dbReference type="EMBL" id="KIW53289.1"/>
    </source>
</evidence>
<dbReference type="EMBL" id="KN847321">
    <property type="protein sequence ID" value="KIW53289.1"/>
    <property type="molecule type" value="Genomic_DNA"/>
</dbReference>
<evidence type="ECO:0000313" key="2">
    <source>
        <dbReference type="Proteomes" id="UP000054342"/>
    </source>
</evidence>
<dbReference type="GeneID" id="25330786"/>
<name>A0A0D2EZW3_9EURO</name>
<reference evidence="1 2" key="1">
    <citation type="submission" date="2015-01" db="EMBL/GenBank/DDBJ databases">
        <title>The Genome Sequence of Exophiala xenobiotica CBS118157.</title>
        <authorList>
            <consortium name="The Broad Institute Genomics Platform"/>
            <person name="Cuomo C."/>
            <person name="de Hoog S."/>
            <person name="Gorbushina A."/>
            <person name="Stielow B."/>
            <person name="Teixiera M."/>
            <person name="Abouelleil A."/>
            <person name="Chapman S.B."/>
            <person name="Priest M."/>
            <person name="Young S.K."/>
            <person name="Wortman J."/>
            <person name="Nusbaum C."/>
            <person name="Birren B."/>
        </authorList>
    </citation>
    <scope>NUCLEOTIDE SEQUENCE [LARGE SCALE GENOMIC DNA]</scope>
    <source>
        <strain evidence="1 2">CBS 118157</strain>
    </source>
</reference>
<accession>A0A0D2EZW3</accession>
<dbReference type="HOGENOM" id="CLU_1245385_0_0_1"/>
<organism evidence="1 2">
    <name type="scientific">Exophiala xenobiotica</name>
    <dbReference type="NCBI Taxonomy" id="348802"/>
    <lineage>
        <taxon>Eukaryota</taxon>
        <taxon>Fungi</taxon>
        <taxon>Dikarya</taxon>
        <taxon>Ascomycota</taxon>
        <taxon>Pezizomycotina</taxon>
        <taxon>Eurotiomycetes</taxon>
        <taxon>Chaetothyriomycetidae</taxon>
        <taxon>Chaetothyriales</taxon>
        <taxon>Herpotrichiellaceae</taxon>
        <taxon>Exophiala</taxon>
    </lineage>
</organism>
<gene>
    <name evidence="1" type="ORF">PV05_08878</name>
</gene>
<dbReference type="Proteomes" id="UP000054342">
    <property type="component" value="Unassembled WGS sequence"/>
</dbReference>
<proteinExistence type="predicted"/>
<sequence>MATVVIVGSASGGPVTSGIFRWVCIDSAGSVDAVGTDGGMGGMLVCIDNRVSVLSPVKAETTSEIAIVVITGSVLVGDGGGMLVCMDSGGSVSDPVKGEVDSEDAFVGIEAGVASKPSTSEMVYHTSLTSTIVFDDGVTSGAVEVTAELMSEPTEGTKGWEPVTGAGAAKALVAHDQRISMTMNSMLSILSVGVGGVGVGAVGVGGVGVGGVGVGDVVVLFA</sequence>
<protein>
    <submittedName>
        <fullName evidence="1">Uncharacterized protein</fullName>
    </submittedName>
</protein>